<dbReference type="InterPro" id="IPR051310">
    <property type="entry name" value="MCP_chemotaxis"/>
</dbReference>
<reference evidence="5" key="1">
    <citation type="submission" date="2019-09" db="EMBL/GenBank/DDBJ databases">
        <title>Complete genome sequencing of four Arcobacter species reveals a diverse suite of mobile elements.</title>
        <authorList>
            <person name="Miller W.G."/>
            <person name="Yee E."/>
            <person name="Bono J.L."/>
        </authorList>
    </citation>
    <scope>NUCLEOTIDE SEQUENCE [LARGE SCALE GENOMIC DNA]</scope>
    <source>
        <strain evidence="5">LMG 26638</strain>
    </source>
</reference>
<dbReference type="InterPro" id="IPR004089">
    <property type="entry name" value="MCPsignal_dom"/>
</dbReference>
<dbReference type="PROSITE" id="PS50111">
    <property type="entry name" value="CHEMOTAXIS_TRANSDUC_2"/>
    <property type="match status" value="1"/>
</dbReference>
<feature type="compositionally biased region" description="Low complexity" evidence="3">
    <location>
        <begin position="656"/>
        <end position="668"/>
    </location>
</feature>
<accession>A0A5C2H989</accession>
<evidence type="ECO:0000256" key="1">
    <source>
        <dbReference type="ARBA" id="ARBA00022500"/>
    </source>
</evidence>
<dbReference type="PANTHER" id="PTHR43531">
    <property type="entry name" value="PROTEIN ICFG"/>
    <property type="match status" value="1"/>
</dbReference>
<feature type="transmembrane region" description="Helical" evidence="4">
    <location>
        <begin position="12"/>
        <end position="33"/>
    </location>
</feature>
<dbReference type="KEGG" id="apai:APAC_0639"/>
<dbReference type="PANTHER" id="PTHR43531:SF11">
    <property type="entry name" value="METHYL-ACCEPTING CHEMOTAXIS PROTEIN 3"/>
    <property type="match status" value="1"/>
</dbReference>
<keyword evidence="4" id="KW-0812">Transmembrane</keyword>
<dbReference type="GO" id="GO:0007165">
    <property type="term" value="P:signal transduction"/>
    <property type="evidence" value="ECO:0007669"/>
    <property type="project" value="InterPro"/>
</dbReference>
<gene>
    <name evidence="5" type="ORF">APAC_0639</name>
</gene>
<evidence type="ECO:0000256" key="2">
    <source>
        <dbReference type="ARBA" id="ARBA00029447"/>
    </source>
</evidence>
<keyword evidence="4" id="KW-0472">Membrane</keyword>
<sequence>MFKNTTIRSTMMIFSSIIIIVAISNMVISYLNLSSVNKKVESQANDVLPISFELLALEKNTIQIQQWLTDISATRGAEGYDDGFSEAKVYFEKANKNIDRLIELNKLNNHLEQIPILDSFRNDLKSFYEMGYKMAEVYIKDGPEFGNKMMEKFDPYATKITTQLQKMISYEEEINRSLEKDIVDSVHASLTISILLGFLLLIVLTIIFVSLYYKTVPKIEAFEHGLKDFFRFLNKETKEVVLLDDSTDDDIGQMSKVINENIKKTQKDILRDSEFIADVTRFVNELKSGNMLAKIEKDTDSQDLKELRKLLIELQDYLEHTIARDLNRLLDILSSFSRYDYTPRFENAYGKVAVAVNELGDAITSMLIENKSNGLTLEQNSKTLMNNVHELSNSSTSAAASLEQTAAALEEITSTIKNDNVKVNQMSQYANELSSSSTKGQTLASQTTNAMDEINDKVTAINEAISVIDQIAFQTNILSLNAAVEAATAGEAGKGFAVVAQEVRNLASRSAEAAKEIKDLVEDATLKANSGKTIASEMIEGYNGLNENIAKTLELIKDVESSSKEQLAGISQINDAVTSLDKQTQQNAEVASVTKTIAESTQTIAHTVVENANAKDFKGKDTVVAKKVELAHQVNVSSSTVTTSKPKIVEPRPIKTTTNSNTIISSNNDNDEWESF</sequence>
<name>A0A5C2H989_9BACT</name>
<dbReference type="EMBL" id="CP035928">
    <property type="protein sequence ID" value="QEP33786.1"/>
    <property type="molecule type" value="Genomic_DNA"/>
</dbReference>
<dbReference type="GO" id="GO:0005886">
    <property type="term" value="C:plasma membrane"/>
    <property type="evidence" value="ECO:0007669"/>
    <property type="project" value="TreeGrafter"/>
</dbReference>
<evidence type="ECO:0000256" key="3">
    <source>
        <dbReference type="SAM" id="MobiDB-lite"/>
    </source>
</evidence>
<dbReference type="SMART" id="SM00283">
    <property type="entry name" value="MA"/>
    <property type="match status" value="1"/>
</dbReference>
<evidence type="ECO:0000313" key="6">
    <source>
        <dbReference type="Proteomes" id="UP000322726"/>
    </source>
</evidence>
<comment type="similarity">
    <text evidence="2">Belongs to the methyl-accepting chemotaxis (MCP) protein family.</text>
</comment>
<proteinExistence type="inferred from homology"/>
<dbReference type="RefSeq" id="WP_130232743.1">
    <property type="nucleotide sequence ID" value="NZ_BMEF01000002.1"/>
</dbReference>
<reference evidence="5" key="2">
    <citation type="submission" date="2019-09" db="EMBL/GenBank/DDBJ databases">
        <title>Taxonomic note: a critical rebuttal of the proposed division of the genus Arcobacter into six genera, emended descriptions of Arcobacter anaerophilus and the genus Arcobacter, and an assessment of genus-level boundaries for Epsilonproteobacteria using in silico genomic comparator tools.</title>
        <authorList>
            <person name="On S.L.W."/>
            <person name="Miller W.G."/>
            <person name="Biggs P."/>
            <person name="Cornelius A."/>
            <person name="Vandamme P."/>
        </authorList>
    </citation>
    <scope>NUCLEOTIDE SEQUENCE [LARGE SCALE GENOMIC DNA]</scope>
    <source>
        <strain evidence="5">LMG 26638</strain>
    </source>
</reference>
<dbReference type="Proteomes" id="UP000322726">
    <property type="component" value="Chromosome"/>
</dbReference>
<keyword evidence="1" id="KW-0145">Chemotaxis</keyword>
<dbReference type="OrthoDB" id="5342522at2"/>
<keyword evidence="6" id="KW-1185">Reference proteome</keyword>
<evidence type="ECO:0000313" key="5">
    <source>
        <dbReference type="EMBL" id="QEP33786.1"/>
    </source>
</evidence>
<dbReference type="GO" id="GO:0006935">
    <property type="term" value="P:chemotaxis"/>
    <property type="evidence" value="ECO:0007669"/>
    <property type="project" value="UniProtKB-KW"/>
</dbReference>
<dbReference type="Pfam" id="PF00015">
    <property type="entry name" value="MCPsignal"/>
    <property type="match status" value="1"/>
</dbReference>
<dbReference type="Gene3D" id="1.10.287.950">
    <property type="entry name" value="Methyl-accepting chemotaxis protein"/>
    <property type="match status" value="1"/>
</dbReference>
<feature type="region of interest" description="Disordered" evidence="3">
    <location>
        <begin position="651"/>
        <end position="676"/>
    </location>
</feature>
<feature type="transmembrane region" description="Helical" evidence="4">
    <location>
        <begin position="190"/>
        <end position="213"/>
    </location>
</feature>
<organism evidence="5 6">
    <name type="scientific">Malaciobacter pacificus</name>
    <dbReference type="NCBI Taxonomy" id="1080223"/>
    <lineage>
        <taxon>Bacteria</taxon>
        <taxon>Pseudomonadati</taxon>
        <taxon>Campylobacterota</taxon>
        <taxon>Epsilonproteobacteria</taxon>
        <taxon>Campylobacterales</taxon>
        <taxon>Arcobacteraceae</taxon>
        <taxon>Malaciobacter</taxon>
    </lineage>
</organism>
<dbReference type="AlphaFoldDB" id="A0A5C2H989"/>
<keyword evidence="4" id="KW-1133">Transmembrane helix</keyword>
<protein>
    <submittedName>
        <fullName evidence="5">MCP-domain signal transduction protein</fullName>
    </submittedName>
</protein>
<evidence type="ECO:0000256" key="4">
    <source>
        <dbReference type="SAM" id="Phobius"/>
    </source>
</evidence>
<dbReference type="GO" id="GO:0004888">
    <property type="term" value="F:transmembrane signaling receptor activity"/>
    <property type="evidence" value="ECO:0007669"/>
    <property type="project" value="TreeGrafter"/>
</dbReference>
<dbReference type="SUPFAM" id="SSF58104">
    <property type="entry name" value="Methyl-accepting chemotaxis protein (MCP) signaling domain"/>
    <property type="match status" value="1"/>
</dbReference>